<dbReference type="OrthoDB" id="9759220at2"/>
<accession>A0A1H2SMZ1</accession>
<proteinExistence type="predicted"/>
<dbReference type="PROSITE" id="PS51332">
    <property type="entry name" value="B12_BINDING"/>
    <property type="match status" value="1"/>
</dbReference>
<feature type="domain" description="B12-binding" evidence="5">
    <location>
        <begin position="600"/>
        <end position="736"/>
    </location>
</feature>
<dbReference type="Gene3D" id="3.30.30.60">
    <property type="entry name" value="D-lysine 5,6-aminomutase beta subunit KamE, N-terminal domain"/>
    <property type="match status" value="1"/>
</dbReference>
<gene>
    <name evidence="6" type="ORF">SAMN05660923_00495</name>
</gene>
<sequence>MELRSNEKLDIENILKDLDKYRPKRRGWTWRKGTGEKRQIGKFTYYDTSESLKNSQPLPAAKYFGNIDPQPKPVITTEIASGRFEDDIRRMRMAAWHGADHIMVIRTAGQSHYDGLIEGTPQGIGGIPVTRKQVRAQRKALDLIEEEVGRPINYHSYVSGVAGPEIAVMFAEEGVNGAHQDPQYNVLYRNINMIRSFVDAACAKKIMAWADMAQIDGAHNANATAREAWKVMPELMVQHAINSMFSVKVGMKKENICLSTVPPTAPPAPCMRLDLPYAVALRELFYEYKMRAQMNTKYMESSTREATVTHVLNLLISQLTRADIQSTITPDEGRNVPWHIYNIEAVDTAKQAFAGMDGLNEMVEIKRYEGELAEKVRELKERAILFMEEILEVGGYFKAVEAGFFVDSGYYPERNGDGIIRKIDGGIGAGTVFEREEDYMAPVTAHFGYNNIAQYDESAVDNPSKLIGGCTFEDPDKIIFIDELDENDNVYLRLEGTKELRNTSKIKPEMEWLGDGIVLITMFLPAEERVAEFAALEIGNRLGLKDCEVIHKEIMQEAEGTRIELKGRVDFIIDINDLIIPPKPEVLTEDEIRKEIEENPMKIVAATVGEDEHSVGLREIIDIKHGGIERFGIECHYLGTSVPVEKLVDAAIEINADAILASTIISHDDIHYKNMKKLHDLCVEKGIKDRIILVAGGTQVSNDLAVKNGMDAGFGRGSNGDQVATFLVKRRREMKK</sequence>
<dbReference type="Gene3D" id="3.20.20.440">
    <property type="entry name" value="D-Lysine 5,6-aminomutase alpha subunit"/>
    <property type="match status" value="1"/>
</dbReference>
<dbReference type="NCBIfam" id="NF040743">
    <property type="entry name" value="ornith_mutase_E"/>
    <property type="match status" value="1"/>
</dbReference>
<dbReference type="EMBL" id="FNNG01000002">
    <property type="protein sequence ID" value="SDW33001.1"/>
    <property type="molecule type" value="Genomic_DNA"/>
</dbReference>
<dbReference type="InterPro" id="IPR028991">
    <property type="entry name" value="KamE_N"/>
</dbReference>
<dbReference type="SUPFAM" id="SSF51703">
    <property type="entry name" value="Cobalamin (vitamin B12)-dependent enzymes"/>
    <property type="match status" value="1"/>
</dbReference>
<evidence type="ECO:0000256" key="2">
    <source>
        <dbReference type="ARBA" id="ARBA00022628"/>
    </source>
</evidence>
<keyword evidence="7" id="KW-1185">Reference proteome</keyword>
<keyword evidence="4" id="KW-0170">Cobalt</keyword>
<dbReference type="InterPro" id="IPR006158">
    <property type="entry name" value="Cobalamin-bd"/>
</dbReference>
<dbReference type="InterPro" id="IPR049834">
    <property type="entry name" value="OraE-like"/>
</dbReference>
<dbReference type="GO" id="GO:0016853">
    <property type="term" value="F:isomerase activity"/>
    <property type="evidence" value="ECO:0007669"/>
    <property type="project" value="UniProtKB-KW"/>
</dbReference>
<evidence type="ECO:0000313" key="7">
    <source>
        <dbReference type="Proteomes" id="UP000198828"/>
    </source>
</evidence>
<keyword evidence="3" id="KW-0413">Isomerase</keyword>
<dbReference type="GO" id="GO:0031419">
    <property type="term" value="F:cobalamin binding"/>
    <property type="evidence" value="ECO:0007669"/>
    <property type="project" value="UniProtKB-KW"/>
</dbReference>
<dbReference type="GO" id="GO:0046983">
    <property type="term" value="F:protein dimerization activity"/>
    <property type="evidence" value="ECO:0007669"/>
    <property type="project" value="InterPro"/>
</dbReference>
<dbReference type="GO" id="GO:0046872">
    <property type="term" value="F:metal ion binding"/>
    <property type="evidence" value="ECO:0007669"/>
    <property type="project" value="InterPro"/>
</dbReference>
<dbReference type="InterPro" id="IPR036843">
    <property type="entry name" value="KamE_N_sf"/>
</dbReference>
<evidence type="ECO:0000256" key="4">
    <source>
        <dbReference type="ARBA" id="ARBA00023285"/>
    </source>
</evidence>
<dbReference type="SUPFAM" id="SSF52242">
    <property type="entry name" value="Cobalamin (vitamin B12)-binding domain"/>
    <property type="match status" value="1"/>
</dbReference>
<dbReference type="InterPro" id="IPR036724">
    <property type="entry name" value="Cobalamin-bd_sf"/>
</dbReference>
<dbReference type="InterPro" id="IPR037086">
    <property type="entry name" value="Lys-AminoMut_asu_sf"/>
</dbReference>
<dbReference type="InterPro" id="IPR016176">
    <property type="entry name" value="Cbl-dep_enz_cat"/>
</dbReference>
<dbReference type="Gene3D" id="3.40.50.280">
    <property type="entry name" value="Cobalamin-binding domain"/>
    <property type="match status" value="1"/>
</dbReference>
<name>A0A1H2SMZ1_9FIRM</name>
<evidence type="ECO:0000256" key="1">
    <source>
        <dbReference type="ARBA" id="ARBA00001922"/>
    </source>
</evidence>
<keyword evidence="2" id="KW-0846">Cobalamin</keyword>
<evidence type="ECO:0000313" key="6">
    <source>
        <dbReference type="EMBL" id="SDW33001.1"/>
    </source>
</evidence>
<dbReference type="Pfam" id="PF09043">
    <property type="entry name" value="Lys-AminoMut_A"/>
    <property type="match status" value="1"/>
</dbReference>
<evidence type="ECO:0000256" key="3">
    <source>
        <dbReference type="ARBA" id="ARBA00023235"/>
    </source>
</evidence>
<evidence type="ECO:0000259" key="5">
    <source>
        <dbReference type="PROSITE" id="PS51332"/>
    </source>
</evidence>
<dbReference type="RefSeq" id="WP_093750541.1">
    <property type="nucleotide sequence ID" value="NZ_BSYN01000002.1"/>
</dbReference>
<reference evidence="6 7" key="1">
    <citation type="submission" date="2016-10" db="EMBL/GenBank/DDBJ databases">
        <authorList>
            <person name="de Groot N.N."/>
        </authorList>
    </citation>
    <scope>NUCLEOTIDE SEQUENCE [LARGE SCALE GENOMIC DNA]</scope>
    <source>
        <strain evidence="6 7">DSM 23310</strain>
    </source>
</reference>
<dbReference type="Proteomes" id="UP000198828">
    <property type="component" value="Unassembled WGS sequence"/>
</dbReference>
<dbReference type="AlphaFoldDB" id="A0A1H2SMZ1"/>
<comment type="cofactor">
    <cofactor evidence="1">
        <name>adenosylcob(III)alamin</name>
        <dbReference type="ChEBI" id="CHEBI:18408"/>
    </cofactor>
</comment>
<dbReference type="InterPro" id="IPR015130">
    <property type="entry name" value="Lys-AminoMut_A"/>
</dbReference>
<protein>
    <submittedName>
        <fullName evidence="6">D-ornithine 4,5-aminomutase E subunit</fullName>
    </submittedName>
</protein>
<organism evidence="6 7">
    <name type="scientific">Tepidimicrobium xylanilyticum</name>
    <dbReference type="NCBI Taxonomy" id="1123352"/>
    <lineage>
        <taxon>Bacteria</taxon>
        <taxon>Bacillati</taxon>
        <taxon>Bacillota</taxon>
        <taxon>Tissierellia</taxon>
        <taxon>Tissierellales</taxon>
        <taxon>Tepidimicrobiaceae</taxon>
        <taxon>Tepidimicrobium</taxon>
    </lineage>
</organism>
<dbReference type="Pfam" id="PF02310">
    <property type="entry name" value="B12-binding"/>
    <property type="match status" value="1"/>
</dbReference>
<dbReference type="Pfam" id="PF16554">
    <property type="entry name" value="OAM_dimer"/>
    <property type="match status" value="1"/>
</dbReference>